<keyword evidence="4" id="KW-0032">Aminotransferase</keyword>
<dbReference type="GO" id="GO:0042802">
    <property type="term" value="F:identical protein binding"/>
    <property type="evidence" value="ECO:0007669"/>
    <property type="project" value="TreeGrafter"/>
</dbReference>
<proteinExistence type="inferred from homology"/>
<evidence type="ECO:0000256" key="1">
    <source>
        <dbReference type="ARBA" id="ARBA00001933"/>
    </source>
</evidence>
<dbReference type="PANTHER" id="PTHR11879">
    <property type="entry name" value="ASPARTATE AMINOTRANSFERASE"/>
    <property type="match status" value="1"/>
</dbReference>
<evidence type="ECO:0000259" key="7">
    <source>
        <dbReference type="Pfam" id="PF00155"/>
    </source>
</evidence>
<dbReference type="Gene3D" id="3.40.640.10">
    <property type="entry name" value="Type I PLP-dependent aspartate aminotransferase-like (Major domain)"/>
    <property type="match status" value="1"/>
</dbReference>
<evidence type="ECO:0000313" key="8">
    <source>
        <dbReference type="EMBL" id="SHJ40456.1"/>
    </source>
</evidence>
<dbReference type="InterPro" id="IPR015421">
    <property type="entry name" value="PyrdxlP-dep_Trfase_major"/>
</dbReference>
<dbReference type="InterPro" id="IPR004839">
    <property type="entry name" value="Aminotransferase_I/II_large"/>
</dbReference>
<dbReference type="STRING" id="1121476.SAMN02745751_02488"/>
<evidence type="ECO:0000256" key="2">
    <source>
        <dbReference type="ARBA" id="ARBA00007441"/>
    </source>
</evidence>
<organism evidence="8 9">
    <name type="scientific">Dethiosulfatibacter aminovorans DSM 17477</name>
    <dbReference type="NCBI Taxonomy" id="1121476"/>
    <lineage>
        <taxon>Bacteria</taxon>
        <taxon>Bacillati</taxon>
        <taxon>Bacillota</taxon>
        <taxon>Tissierellia</taxon>
        <taxon>Dethiosulfatibacter</taxon>
    </lineage>
</organism>
<dbReference type="RefSeq" id="WP_073049902.1">
    <property type="nucleotide sequence ID" value="NZ_FQZL01000019.1"/>
</dbReference>
<dbReference type="PANTHER" id="PTHR11879:SF22">
    <property type="entry name" value="ASPARTATE AMINOTRANSFERASE, MITOCHONDRIAL"/>
    <property type="match status" value="1"/>
</dbReference>
<dbReference type="GO" id="GO:0006520">
    <property type="term" value="P:amino acid metabolic process"/>
    <property type="evidence" value="ECO:0007669"/>
    <property type="project" value="InterPro"/>
</dbReference>
<evidence type="ECO:0000256" key="5">
    <source>
        <dbReference type="ARBA" id="ARBA00022679"/>
    </source>
</evidence>
<accession>A0A1M6J1A7</accession>
<comment type="similarity">
    <text evidence="2">Belongs to the class-I pyridoxal-phosphate-dependent aminotransferase family.</text>
</comment>
<name>A0A1M6J1A7_9FIRM</name>
<evidence type="ECO:0000256" key="3">
    <source>
        <dbReference type="ARBA" id="ARBA00011738"/>
    </source>
</evidence>
<dbReference type="SUPFAM" id="SSF53383">
    <property type="entry name" value="PLP-dependent transferases"/>
    <property type="match status" value="1"/>
</dbReference>
<dbReference type="GO" id="GO:0008483">
    <property type="term" value="F:transaminase activity"/>
    <property type="evidence" value="ECO:0007669"/>
    <property type="project" value="UniProtKB-KW"/>
</dbReference>
<dbReference type="Proteomes" id="UP000184052">
    <property type="component" value="Unassembled WGS sequence"/>
</dbReference>
<evidence type="ECO:0000313" key="9">
    <source>
        <dbReference type="Proteomes" id="UP000184052"/>
    </source>
</evidence>
<comment type="subunit">
    <text evidence="3">Homodimer.</text>
</comment>
<keyword evidence="5" id="KW-0808">Transferase</keyword>
<dbReference type="EMBL" id="FQZL01000019">
    <property type="protein sequence ID" value="SHJ40456.1"/>
    <property type="molecule type" value="Genomic_DNA"/>
</dbReference>
<gene>
    <name evidence="8" type="ORF">SAMN02745751_02488</name>
</gene>
<keyword evidence="6" id="KW-0663">Pyridoxal phosphate</keyword>
<protein>
    <submittedName>
        <fullName evidence="8">Aromatic-amino-acid transaminase</fullName>
    </submittedName>
</protein>
<keyword evidence="9" id="KW-1185">Reference proteome</keyword>
<dbReference type="GO" id="GO:0030170">
    <property type="term" value="F:pyridoxal phosphate binding"/>
    <property type="evidence" value="ECO:0007669"/>
    <property type="project" value="InterPro"/>
</dbReference>
<evidence type="ECO:0000256" key="4">
    <source>
        <dbReference type="ARBA" id="ARBA00022576"/>
    </source>
</evidence>
<feature type="domain" description="Aminotransferase class I/classII large" evidence="7">
    <location>
        <begin position="70"/>
        <end position="392"/>
    </location>
</feature>
<dbReference type="AlphaFoldDB" id="A0A1M6J1A7"/>
<comment type="cofactor">
    <cofactor evidence="1">
        <name>pyridoxal 5'-phosphate</name>
        <dbReference type="ChEBI" id="CHEBI:597326"/>
    </cofactor>
</comment>
<reference evidence="8 9" key="1">
    <citation type="submission" date="2016-11" db="EMBL/GenBank/DDBJ databases">
        <authorList>
            <person name="Jaros S."/>
            <person name="Januszkiewicz K."/>
            <person name="Wedrychowicz H."/>
        </authorList>
    </citation>
    <scope>NUCLEOTIDE SEQUENCE [LARGE SCALE GENOMIC DNA]</scope>
    <source>
        <strain evidence="8 9">DSM 17477</strain>
    </source>
</reference>
<sequence>MENRSMVASSSFGKGKEDASFSAAGDAKKAIKIFGKTAIVDATLGVLKDETASFASLESVRKVLDGLPSYEMMDYAPIEGDREFIEASMNYVFNDNLSDGMHRKAVATIGGSGAIHHMIKNYVEEGESFLIPEWHWGPYREMASEMGRKFNKYNLFVENKFSLEPLKNSIRDLLDRQNSLMIVVNSPAHNPSGYSFTNENWTELIDYLNSYAENKKIILLADIAYIDYADEPDKAREFMTCFNEISDKMLVAVAFSMSKSFLMYGMRSGALIGLAKDKDVVDEFFNVSKYSNRATWSNGVRGAQKVLVEMMKDKTLYEEVVKEREAYREILKNRAHVFLEEAEEIELKTLPYTAGFFITIPYTDPVKLSKSLAEEKIYCIPLAEGVRLAISAVQSDRIPGLATIVKEKLNSI</sequence>
<dbReference type="InterPro" id="IPR015422">
    <property type="entry name" value="PyrdxlP-dep_Trfase_small"/>
</dbReference>
<dbReference type="OrthoDB" id="9766445at2"/>
<dbReference type="InterPro" id="IPR000796">
    <property type="entry name" value="Asp_trans"/>
</dbReference>
<evidence type="ECO:0000256" key="6">
    <source>
        <dbReference type="ARBA" id="ARBA00022898"/>
    </source>
</evidence>
<dbReference type="Gene3D" id="3.90.1150.10">
    <property type="entry name" value="Aspartate Aminotransferase, domain 1"/>
    <property type="match status" value="1"/>
</dbReference>
<dbReference type="InterPro" id="IPR015424">
    <property type="entry name" value="PyrdxlP-dep_Trfase"/>
</dbReference>
<dbReference type="Pfam" id="PF00155">
    <property type="entry name" value="Aminotran_1_2"/>
    <property type="match status" value="1"/>
</dbReference>
<dbReference type="CDD" id="cd00609">
    <property type="entry name" value="AAT_like"/>
    <property type="match status" value="1"/>
</dbReference>